<name>A0ABP5YIB3_STRLO</name>
<sequence length="129" mass="14093">MAANVAKALVDVPDFLRLGLMLALERRPTEPRGRAVFLQVRDIARQRTAEVVRELFPDLAEADVQILTGYALAGADGLFVHREINGDAVDLVAVFELHARLLFDAAPVCRPRPLSERPPAAFASIVGTH</sequence>
<dbReference type="Proteomes" id="UP001501777">
    <property type="component" value="Unassembled WGS sequence"/>
</dbReference>
<accession>A0ABP5YIB3</accession>
<evidence type="ECO:0000313" key="2">
    <source>
        <dbReference type="Proteomes" id="UP001501777"/>
    </source>
</evidence>
<evidence type="ECO:0000313" key="1">
    <source>
        <dbReference type="EMBL" id="GAA2480104.1"/>
    </source>
</evidence>
<proteinExistence type="predicted"/>
<keyword evidence="2" id="KW-1185">Reference proteome</keyword>
<protein>
    <submittedName>
        <fullName evidence="1">Uncharacterized protein</fullName>
    </submittedName>
</protein>
<gene>
    <name evidence="1" type="ORF">GCM10010276_15960</name>
</gene>
<comment type="caution">
    <text evidence="1">The sequence shown here is derived from an EMBL/GenBank/DDBJ whole genome shotgun (WGS) entry which is preliminary data.</text>
</comment>
<dbReference type="EMBL" id="BAAASG010000004">
    <property type="protein sequence ID" value="GAA2480104.1"/>
    <property type="molecule type" value="Genomic_DNA"/>
</dbReference>
<dbReference type="Gene3D" id="1.10.357.10">
    <property type="entry name" value="Tetracycline Repressor, domain 2"/>
    <property type="match status" value="1"/>
</dbReference>
<organism evidence="1 2">
    <name type="scientific">Streptomyces longisporus</name>
    <dbReference type="NCBI Taxonomy" id="1948"/>
    <lineage>
        <taxon>Bacteria</taxon>
        <taxon>Bacillati</taxon>
        <taxon>Actinomycetota</taxon>
        <taxon>Actinomycetes</taxon>
        <taxon>Kitasatosporales</taxon>
        <taxon>Streptomycetaceae</taxon>
        <taxon>Streptomyces</taxon>
    </lineage>
</organism>
<reference evidence="2" key="1">
    <citation type="journal article" date="2019" name="Int. J. Syst. Evol. Microbiol.">
        <title>The Global Catalogue of Microorganisms (GCM) 10K type strain sequencing project: providing services to taxonomists for standard genome sequencing and annotation.</title>
        <authorList>
            <consortium name="The Broad Institute Genomics Platform"/>
            <consortium name="The Broad Institute Genome Sequencing Center for Infectious Disease"/>
            <person name="Wu L."/>
            <person name="Ma J."/>
        </authorList>
    </citation>
    <scope>NUCLEOTIDE SEQUENCE [LARGE SCALE GENOMIC DNA]</scope>
    <source>
        <strain evidence="2">JCM 4395</strain>
    </source>
</reference>